<gene>
    <name evidence="1" type="ORF">AXG93_1405s1020</name>
</gene>
<keyword evidence="2" id="KW-1185">Reference proteome</keyword>
<evidence type="ECO:0000313" key="2">
    <source>
        <dbReference type="Proteomes" id="UP000077202"/>
    </source>
</evidence>
<name>A0A176VS60_MARPO</name>
<proteinExistence type="predicted"/>
<sequence length="216" mass="23682">MESLPTQPAIDRERIVPDVCMVDNRSGLFWLVSSTGQVYVPARVMQDSSAQHLMLGKSSGGRLSELPVRFISRDRPLGSSSAVLASVAGFSGVLTWPDDLLEGNMSADDTLVYEDVKEVELQLEANRLVEKAWSEASLPAEPERASADRLVGDSSAFSPLVTTHIAWKYSQEDVCLLDLFGGISTGLAAVLQSGWWRRLGVKTLYEQSQRRLQLIG</sequence>
<accession>A0A176VS60</accession>
<dbReference type="AlphaFoldDB" id="A0A176VS60"/>
<comment type="caution">
    <text evidence="1">The sequence shown here is derived from an EMBL/GenBank/DDBJ whole genome shotgun (WGS) entry which is preliminary data.</text>
</comment>
<protein>
    <submittedName>
        <fullName evidence="1">Uncharacterized protein</fullName>
    </submittedName>
</protein>
<reference evidence="1" key="1">
    <citation type="submission" date="2016-03" db="EMBL/GenBank/DDBJ databases">
        <title>Mechanisms controlling the formation of the plant cell surface in tip-growing cells are functionally conserved among land plants.</title>
        <authorList>
            <person name="Honkanen S."/>
            <person name="Jones V.A."/>
            <person name="Morieri G."/>
            <person name="Champion C."/>
            <person name="Hetherington A.J."/>
            <person name="Kelly S."/>
            <person name="Saint-Marcoux D."/>
            <person name="Proust H."/>
            <person name="Prescott H."/>
            <person name="Dolan L."/>
        </authorList>
    </citation>
    <scope>NUCLEOTIDE SEQUENCE [LARGE SCALE GENOMIC DNA]</scope>
    <source>
        <tissue evidence="1">Whole gametophyte</tissue>
    </source>
</reference>
<dbReference type="Proteomes" id="UP000077202">
    <property type="component" value="Unassembled WGS sequence"/>
</dbReference>
<dbReference type="EMBL" id="LVLJ01003032">
    <property type="protein sequence ID" value="OAE22875.1"/>
    <property type="molecule type" value="Genomic_DNA"/>
</dbReference>
<organism evidence="1 2">
    <name type="scientific">Marchantia polymorpha subsp. ruderalis</name>
    <dbReference type="NCBI Taxonomy" id="1480154"/>
    <lineage>
        <taxon>Eukaryota</taxon>
        <taxon>Viridiplantae</taxon>
        <taxon>Streptophyta</taxon>
        <taxon>Embryophyta</taxon>
        <taxon>Marchantiophyta</taxon>
        <taxon>Marchantiopsida</taxon>
        <taxon>Marchantiidae</taxon>
        <taxon>Marchantiales</taxon>
        <taxon>Marchantiaceae</taxon>
        <taxon>Marchantia</taxon>
    </lineage>
</organism>
<evidence type="ECO:0000313" key="1">
    <source>
        <dbReference type="EMBL" id="OAE22875.1"/>
    </source>
</evidence>